<reference evidence="4" key="3">
    <citation type="submission" date="2025-09" db="UniProtKB">
        <authorList>
            <consortium name="Ensembl"/>
        </authorList>
    </citation>
    <scope>IDENTIFICATION</scope>
</reference>
<dbReference type="InterPro" id="IPR032675">
    <property type="entry name" value="LRR_dom_sf"/>
</dbReference>
<dbReference type="GeneTree" id="ENSGT00940000156026"/>
<organism evidence="4 5">
    <name type="scientific">Myripristis murdjan</name>
    <name type="common">pinecone soldierfish</name>
    <dbReference type="NCBI Taxonomy" id="586833"/>
    <lineage>
        <taxon>Eukaryota</taxon>
        <taxon>Metazoa</taxon>
        <taxon>Chordata</taxon>
        <taxon>Craniata</taxon>
        <taxon>Vertebrata</taxon>
        <taxon>Euteleostomi</taxon>
        <taxon>Actinopterygii</taxon>
        <taxon>Neopterygii</taxon>
        <taxon>Teleostei</taxon>
        <taxon>Neoteleostei</taxon>
        <taxon>Acanthomorphata</taxon>
        <taxon>Holocentriformes</taxon>
        <taxon>Holocentridae</taxon>
        <taxon>Myripristis</taxon>
    </lineage>
</organism>
<dbReference type="PANTHER" id="PTHR48051:SF42">
    <property type="entry name" value="LEUCINE-RICH REPEAT-CONTAINING PROTEIN 18-LIKE"/>
    <property type="match status" value="1"/>
</dbReference>
<dbReference type="SUPFAM" id="SSF52058">
    <property type="entry name" value="L domain-like"/>
    <property type="match status" value="1"/>
</dbReference>
<dbReference type="Pfam" id="PF23211">
    <property type="entry name" value="LRR_LRWD1"/>
    <property type="match status" value="1"/>
</dbReference>
<dbReference type="AlphaFoldDB" id="A0A667Y3G2"/>
<dbReference type="PROSITE" id="PS51450">
    <property type="entry name" value="LRR"/>
    <property type="match status" value="1"/>
</dbReference>
<dbReference type="GO" id="GO:0005737">
    <property type="term" value="C:cytoplasm"/>
    <property type="evidence" value="ECO:0007669"/>
    <property type="project" value="TreeGrafter"/>
</dbReference>
<dbReference type="OrthoDB" id="676979at2759"/>
<name>A0A667Y3G2_9TELE</name>
<dbReference type="InterPro" id="IPR050216">
    <property type="entry name" value="LRR_domain-containing"/>
</dbReference>
<proteinExistence type="predicted"/>
<accession>A0A667Y3G2</accession>
<dbReference type="SMART" id="SM00369">
    <property type="entry name" value="LRR_TYP"/>
    <property type="match status" value="4"/>
</dbReference>
<dbReference type="InterPro" id="IPR056363">
    <property type="entry name" value="LRR_LRWD1_dom"/>
</dbReference>
<reference evidence="4" key="1">
    <citation type="submission" date="2019-06" db="EMBL/GenBank/DDBJ databases">
        <authorList>
            <consortium name="Wellcome Sanger Institute Data Sharing"/>
        </authorList>
    </citation>
    <scope>NUCLEOTIDE SEQUENCE [LARGE SCALE GENOMIC DNA]</scope>
</reference>
<keyword evidence="2" id="KW-0677">Repeat</keyword>
<dbReference type="FunCoup" id="A0A667Y3G2">
    <property type="interactions" value="1012"/>
</dbReference>
<dbReference type="InParanoid" id="A0A667Y3G2"/>
<gene>
    <name evidence="4" type="primary">LRRC18</name>
    <name evidence="4" type="synonym">lrrc18b</name>
</gene>
<dbReference type="Gene3D" id="3.80.10.10">
    <property type="entry name" value="Ribonuclease Inhibitor"/>
    <property type="match status" value="1"/>
</dbReference>
<reference evidence="4" key="2">
    <citation type="submission" date="2025-08" db="UniProtKB">
        <authorList>
            <consortium name="Ensembl"/>
        </authorList>
    </citation>
    <scope>IDENTIFICATION</scope>
</reference>
<evidence type="ECO:0000259" key="3">
    <source>
        <dbReference type="Pfam" id="PF23211"/>
    </source>
</evidence>
<feature type="domain" description="Leucine-rich repeat and WD repeat-containing protein 1 LRR" evidence="3">
    <location>
        <begin position="95"/>
        <end position="183"/>
    </location>
</feature>
<keyword evidence="5" id="KW-1185">Reference proteome</keyword>
<evidence type="ECO:0000256" key="1">
    <source>
        <dbReference type="ARBA" id="ARBA00022614"/>
    </source>
</evidence>
<dbReference type="InterPro" id="IPR001611">
    <property type="entry name" value="Leu-rich_rpt"/>
</dbReference>
<keyword evidence="1" id="KW-0433">Leucine-rich repeat</keyword>
<dbReference type="Ensembl" id="ENSMMDT00005022656.1">
    <property type="protein sequence ID" value="ENSMMDP00005022162.1"/>
    <property type="gene ID" value="ENSMMDG00005010780.1"/>
</dbReference>
<dbReference type="PANTHER" id="PTHR48051">
    <property type="match status" value="1"/>
</dbReference>
<protein>
    <submittedName>
        <fullName evidence="4">Leucine rich repeat containing 18</fullName>
    </submittedName>
</protein>
<sequence>MAKGKKARQPKGKKITLKMAKSCLQLTLDGKRRLDLSKKEITAVPKCILQLCDVDELDLSRNLIKKLPDFIDRFANLHLLDLHSNQLEQLPQTIGRLQNLLTLNLSHNRLTAASLPSELGLLGKLQNLNLGLNQLETLPASIGALRELRHVGLFDNRLTRYPACLQRLKSLERVNLDGNPILTEQPADLDPIRRVETLHLVKESSLCADCVSKFQTERRRLEEMAKAEPVKSKLLLAGLIPPRSDDQETWR</sequence>
<dbReference type="Proteomes" id="UP000472263">
    <property type="component" value="Chromosome 19"/>
</dbReference>
<dbReference type="InterPro" id="IPR003591">
    <property type="entry name" value="Leu-rich_rpt_typical-subtyp"/>
</dbReference>
<dbReference type="PRINTS" id="PR00019">
    <property type="entry name" value="LEURICHRPT"/>
</dbReference>
<evidence type="ECO:0000313" key="4">
    <source>
        <dbReference type="Ensembl" id="ENSMMDP00005022162.1"/>
    </source>
</evidence>
<evidence type="ECO:0000256" key="2">
    <source>
        <dbReference type="ARBA" id="ARBA00022737"/>
    </source>
</evidence>
<evidence type="ECO:0000313" key="5">
    <source>
        <dbReference type="Proteomes" id="UP000472263"/>
    </source>
</evidence>